<dbReference type="CDD" id="cd08662">
    <property type="entry name" value="M13"/>
    <property type="match status" value="1"/>
</dbReference>
<evidence type="ECO:0000313" key="11">
    <source>
        <dbReference type="Proteomes" id="UP000288716"/>
    </source>
</evidence>
<feature type="domain" description="Peptidase M13 N-terminal" evidence="9">
    <location>
        <begin position="40"/>
        <end position="425"/>
    </location>
</feature>
<keyword evidence="3" id="KW-0645">Protease</keyword>
<comment type="similarity">
    <text evidence="2">Belongs to the peptidase M13 family.</text>
</comment>
<keyword evidence="5" id="KW-0378">Hydrolase</keyword>
<comment type="caution">
    <text evidence="10">The sequence shown here is derived from an EMBL/GenBank/DDBJ whole genome shotgun (WGS) entry which is preliminary data.</text>
</comment>
<evidence type="ECO:0000256" key="1">
    <source>
        <dbReference type="ARBA" id="ARBA00001947"/>
    </source>
</evidence>
<keyword evidence="6" id="KW-0862">Zinc</keyword>
<dbReference type="VEuPathDB" id="VectorBase:LDEU005312"/>
<dbReference type="Pfam" id="PF05649">
    <property type="entry name" value="Peptidase_M13_N"/>
    <property type="match status" value="1"/>
</dbReference>
<dbReference type="InterPro" id="IPR042089">
    <property type="entry name" value="Peptidase_M13_dom_2"/>
</dbReference>
<proteinExistence type="inferred from homology"/>
<feature type="domain" description="Peptidase M13 C-terminal" evidence="8">
    <location>
        <begin position="486"/>
        <end position="691"/>
    </location>
</feature>
<dbReference type="PROSITE" id="PS51885">
    <property type="entry name" value="NEPRILYSIN"/>
    <property type="match status" value="1"/>
</dbReference>
<dbReference type="PRINTS" id="PR00786">
    <property type="entry name" value="NEPRILYSIN"/>
</dbReference>
<dbReference type="Gene3D" id="3.40.390.10">
    <property type="entry name" value="Collagenase (Catalytic Domain)"/>
    <property type="match status" value="1"/>
</dbReference>
<gene>
    <name evidence="10" type="ORF">B4U80_01850</name>
</gene>
<evidence type="ECO:0000256" key="3">
    <source>
        <dbReference type="ARBA" id="ARBA00022670"/>
    </source>
</evidence>
<keyword evidence="11" id="KW-1185">Reference proteome</keyword>
<dbReference type="GO" id="GO:0005886">
    <property type="term" value="C:plasma membrane"/>
    <property type="evidence" value="ECO:0007669"/>
    <property type="project" value="TreeGrafter"/>
</dbReference>
<organism evidence="10 11">
    <name type="scientific">Leptotrombidium deliense</name>
    <dbReference type="NCBI Taxonomy" id="299467"/>
    <lineage>
        <taxon>Eukaryota</taxon>
        <taxon>Metazoa</taxon>
        <taxon>Ecdysozoa</taxon>
        <taxon>Arthropoda</taxon>
        <taxon>Chelicerata</taxon>
        <taxon>Arachnida</taxon>
        <taxon>Acari</taxon>
        <taxon>Acariformes</taxon>
        <taxon>Trombidiformes</taxon>
        <taxon>Prostigmata</taxon>
        <taxon>Anystina</taxon>
        <taxon>Parasitengona</taxon>
        <taxon>Trombiculoidea</taxon>
        <taxon>Trombiculidae</taxon>
        <taxon>Leptotrombidium</taxon>
    </lineage>
</organism>
<dbReference type="GO" id="GO:0004222">
    <property type="term" value="F:metalloendopeptidase activity"/>
    <property type="evidence" value="ECO:0007669"/>
    <property type="project" value="InterPro"/>
</dbReference>
<keyword evidence="4" id="KW-0479">Metal-binding</keyword>
<dbReference type="InterPro" id="IPR000718">
    <property type="entry name" value="Peptidase_M13"/>
</dbReference>
<comment type="cofactor">
    <cofactor evidence="1">
        <name>Zn(2+)</name>
        <dbReference type="ChEBI" id="CHEBI:29105"/>
    </cofactor>
</comment>
<dbReference type="PANTHER" id="PTHR11733:SF224">
    <property type="entry name" value="NEPRILYSIN-2"/>
    <property type="match status" value="1"/>
</dbReference>
<reference evidence="10 11" key="1">
    <citation type="journal article" date="2018" name="Gigascience">
        <title>Genomes of trombidid mites reveal novel predicted allergens and laterally-transferred genes associated with secondary metabolism.</title>
        <authorList>
            <person name="Dong X."/>
            <person name="Chaisiri K."/>
            <person name="Xia D."/>
            <person name="Armstrong S.D."/>
            <person name="Fang Y."/>
            <person name="Donnelly M.J."/>
            <person name="Kadowaki T."/>
            <person name="McGarry J.W."/>
            <person name="Darby A.C."/>
            <person name="Makepeace B.L."/>
        </authorList>
    </citation>
    <scope>NUCLEOTIDE SEQUENCE [LARGE SCALE GENOMIC DNA]</scope>
    <source>
        <strain evidence="10">UoL-UT</strain>
    </source>
</reference>
<dbReference type="Proteomes" id="UP000288716">
    <property type="component" value="Unassembled WGS sequence"/>
</dbReference>
<dbReference type="EMBL" id="NCKV01002518">
    <property type="protein sequence ID" value="RWS26728.1"/>
    <property type="molecule type" value="Genomic_DNA"/>
</dbReference>
<evidence type="ECO:0000256" key="6">
    <source>
        <dbReference type="ARBA" id="ARBA00022833"/>
    </source>
</evidence>
<evidence type="ECO:0000313" key="10">
    <source>
        <dbReference type="EMBL" id="RWS26728.1"/>
    </source>
</evidence>
<name>A0A443SGT0_9ACAR</name>
<evidence type="ECO:0000256" key="4">
    <source>
        <dbReference type="ARBA" id="ARBA00022723"/>
    </source>
</evidence>
<dbReference type="OrthoDB" id="6475849at2759"/>
<keyword evidence="7" id="KW-0482">Metalloprotease</keyword>
<dbReference type="Gene3D" id="1.10.1380.10">
    <property type="entry name" value="Neutral endopeptidase , domain2"/>
    <property type="match status" value="1"/>
</dbReference>
<evidence type="ECO:0000259" key="9">
    <source>
        <dbReference type="Pfam" id="PF05649"/>
    </source>
</evidence>
<dbReference type="PANTHER" id="PTHR11733">
    <property type="entry name" value="ZINC METALLOPROTEASE FAMILY M13 NEPRILYSIN-RELATED"/>
    <property type="match status" value="1"/>
</dbReference>
<evidence type="ECO:0000256" key="7">
    <source>
        <dbReference type="ARBA" id="ARBA00023049"/>
    </source>
</evidence>
<sequence length="692" mass="80110">MLECDKKVYSLNDENNTCSHPACIEVAEIFLKSINTSIDPCEDFYSFTCGGWIQNNDLPAERSSISSFSQADEKLQVILHELFANNTNDQPFSDKISTLYKTCMNTKKINNRGSKPLRDVLTHFGAWPVVNKTLWSAKERGWLPMIVKLRELGFNYDVLLRLNVDKDLKNNSINVIYIDQPSLALPDRKYYMNKFNDSVYKAYYELMVNSAFILGASQTKAMSEMREVIEFETSLAEISVSNEERRDYNSLYNEFTKRELIKMANNIRFDEYLNKMLNIETKEDERIIVLSPKYIEKFNELIVNTDKKVLANFILWRVVYSSLPHLSSNWLKIYADFKKVLYGQKKTPSRSNYCLSYTRNSLSVAVSALFVQRYGSEETKTKATNIVDFMNNETIETMISSVWMQNETKANAVQKANETLKFIAYANEMKYPKFVNDYYDKLSLTNNYFENYFLISKFETDAEFVKLRKLNTRNEWTSTSGVAIVNAFNDFTANAVYIPHGILQPPFFNQHWPNYLNFGGIGSVIGHEITHGFDDQGRQFDEYGNLNDWWDKKTDEVYRQKSQCVVKQYNGYAAPEVGMNVNGVTTQGENIADIGGYKLAYKSYKKWEKLNGMENLLPSLNYTQDQLFWINVAYTWCAKFSKEALRNRLQSDAHSPAMFRVNGGLADVQEFSDSFQCKTGSKMNRPEKCSIW</sequence>
<dbReference type="SUPFAM" id="SSF55486">
    <property type="entry name" value="Metalloproteases ('zincins'), catalytic domain"/>
    <property type="match status" value="1"/>
</dbReference>
<dbReference type="InterPro" id="IPR018497">
    <property type="entry name" value="Peptidase_M13_C"/>
</dbReference>
<protein>
    <submittedName>
        <fullName evidence="10">Membrane metallo-endopeptidase-like 1</fullName>
    </submittedName>
</protein>
<dbReference type="InterPro" id="IPR024079">
    <property type="entry name" value="MetalloPept_cat_dom_sf"/>
</dbReference>
<evidence type="ECO:0000256" key="5">
    <source>
        <dbReference type="ARBA" id="ARBA00022801"/>
    </source>
</evidence>
<dbReference type="GO" id="GO:0046872">
    <property type="term" value="F:metal ion binding"/>
    <property type="evidence" value="ECO:0007669"/>
    <property type="project" value="UniProtKB-KW"/>
</dbReference>
<dbReference type="Pfam" id="PF01431">
    <property type="entry name" value="Peptidase_M13"/>
    <property type="match status" value="1"/>
</dbReference>
<evidence type="ECO:0000256" key="2">
    <source>
        <dbReference type="ARBA" id="ARBA00007357"/>
    </source>
</evidence>
<dbReference type="GO" id="GO:0016485">
    <property type="term" value="P:protein processing"/>
    <property type="evidence" value="ECO:0007669"/>
    <property type="project" value="TreeGrafter"/>
</dbReference>
<evidence type="ECO:0000259" key="8">
    <source>
        <dbReference type="Pfam" id="PF01431"/>
    </source>
</evidence>
<dbReference type="AlphaFoldDB" id="A0A443SGT0"/>
<accession>A0A443SGT0</accession>
<dbReference type="InterPro" id="IPR008753">
    <property type="entry name" value="Peptidase_M13_N"/>
</dbReference>